<dbReference type="EMBL" id="JAIRBM010000011">
    <property type="protein sequence ID" value="MBZ6077713.1"/>
    <property type="molecule type" value="Genomic_DNA"/>
</dbReference>
<dbReference type="SUPFAM" id="SSF56349">
    <property type="entry name" value="DNA breaking-rejoining enzymes"/>
    <property type="match status" value="1"/>
</dbReference>
<gene>
    <name evidence="11 14" type="primary">xerD</name>
    <name evidence="14" type="ORF">K9B37_15650</name>
</gene>
<evidence type="ECO:0000256" key="10">
    <source>
        <dbReference type="ARBA" id="ARBA00023306"/>
    </source>
</evidence>
<evidence type="ECO:0000256" key="6">
    <source>
        <dbReference type="ARBA" id="ARBA00022829"/>
    </source>
</evidence>
<evidence type="ECO:0000313" key="14">
    <source>
        <dbReference type="EMBL" id="MBZ6077713.1"/>
    </source>
</evidence>
<evidence type="ECO:0000256" key="11">
    <source>
        <dbReference type="HAMAP-Rule" id="MF_01807"/>
    </source>
</evidence>
<feature type="active site" evidence="11">
    <location>
        <position position="278"/>
    </location>
</feature>
<organism evidence="14 15">
    <name type="scientific">Microvirga puerhi</name>
    <dbReference type="NCBI Taxonomy" id="2876078"/>
    <lineage>
        <taxon>Bacteria</taxon>
        <taxon>Pseudomonadati</taxon>
        <taxon>Pseudomonadota</taxon>
        <taxon>Alphaproteobacteria</taxon>
        <taxon>Hyphomicrobiales</taxon>
        <taxon>Methylobacteriaceae</taxon>
        <taxon>Microvirga</taxon>
    </lineage>
</organism>
<dbReference type="Pfam" id="PF02899">
    <property type="entry name" value="Phage_int_SAM_1"/>
    <property type="match status" value="1"/>
</dbReference>
<comment type="subunit">
    <text evidence="11">Forms a cyclic heterotetrameric complex composed of two molecules of XerC and two molecules of XerD.</text>
</comment>
<evidence type="ECO:0000259" key="12">
    <source>
        <dbReference type="PROSITE" id="PS51898"/>
    </source>
</evidence>
<comment type="subcellular location">
    <subcellularLocation>
        <location evidence="1 11">Cytoplasm</location>
    </subcellularLocation>
</comment>
<accession>A0ABS7VQ76</accession>
<dbReference type="NCBIfam" id="NF001399">
    <property type="entry name" value="PRK00283.1"/>
    <property type="match status" value="1"/>
</dbReference>
<evidence type="ECO:0000259" key="13">
    <source>
        <dbReference type="PROSITE" id="PS51900"/>
    </source>
</evidence>
<dbReference type="Proteomes" id="UP000704176">
    <property type="component" value="Unassembled WGS sequence"/>
</dbReference>
<dbReference type="PROSITE" id="PS51900">
    <property type="entry name" value="CB"/>
    <property type="match status" value="1"/>
</dbReference>
<comment type="caution">
    <text evidence="14">The sequence shown here is derived from an EMBL/GenBank/DDBJ whole genome shotgun (WGS) entry which is preliminary data.</text>
</comment>
<protein>
    <recommendedName>
        <fullName evidence="3 11">Tyrosine recombinase XerD</fullName>
    </recommendedName>
</protein>
<evidence type="ECO:0000256" key="3">
    <source>
        <dbReference type="ARBA" id="ARBA00015810"/>
    </source>
</evidence>
<dbReference type="RefSeq" id="WP_224314353.1">
    <property type="nucleotide sequence ID" value="NZ_JAIRBM010000011.1"/>
</dbReference>
<evidence type="ECO:0000256" key="7">
    <source>
        <dbReference type="ARBA" id="ARBA00022908"/>
    </source>
</evidence>
<dbReference type="InterPro" id="IPR004107">
    <property type="entry name" value="Integrase_SAM-like_N"/>
</dbReference>
<feature type="active site" evidence="11">
    <location>
        <position position="157"/>
    </location>
</feature>
<keyword evidence="4 11" id="KW-0963">Cytoplasm</keyword>
<keyword evidence="8 11" id="KW-0238">DNA-binding</keyword>
<dbReference type="Gene3D" id="1.10.443.10">
    <property type="entry name" value="Intergrase catalytic core"/>
    <property type="match status" value="1"/>
</dbReference>
<dbReference type="InterPro" id="IPR010998">
    <property type="entry name" value="Integrase_recombinase_N"/>
</dbReference>
<dbReference type="HAMAP" id="MF_01807">
    <property type="entry name" value="Recomb_XerD"/>
    <property type="match status" value="1"/>
</dbReference>
<dbReference type="InterPro" id="IPR023009">
    <property type="entry name" value="Tyrosine_recombinase_XerC/XerD"/>
</dbReference>
<dbReference type="PANTHER" id="PTHR30349">
    <property type="entry name" value="PHAGE INTEGRASE-RELATED"/>
    <property type="match status" value="1"/>
</dbReference>
<evidence type="ECO:0000256" key="9">
    <source>
        <dbReference type="ARBA" id="ARBA00023172"/>
    </source>
</evidence>
<dbReference type="HAMAP" id="MF_01808">
    <property type="entry name" value="Recomb_XerC_XerD"/>
    <property type="match status" value="1"/>
</dbReference>
<dbReference type="InterPro" id="IPR050090">
    <property type="entry name" value="Tyrosine_recombinase_XerCD"/>
</dbReference>
<dbReference type="Pfam" id="PF00589">
    <property type="entry name" value="Phage_integrase"/>
    <property type="match status" value="1"/>
</dbReference>
<reference evidence="14 15" key="1">
    <citation type="submission" date="2021-09" db="EMBL/GenBank/DDBJ databases">
        <title>The complete genome sequence of a new microorganism.</title>
        <authorList>
            <person name="Zi Z."/>
        </authorList>
    </citation>
    <scope>NUCLEOTIDE SEQUENCE [LARGE SCALE GENOMIC DNA]</scope>
    <source>
        <strain evidence="14 15">WGZ8</strain>
    </source>
</reference>
<keyword evidence="9 11" id="KW-0233">DNA recombination</keyword>
<feature type="active site" evidence="11">
    <location>
        <position position="255"/>
    </location>
</feature>
<feature type="active site" evidence="11">
    <location>
        <position position="252"/>
    </location>
</feature>
<keyword evidence="7 11" id="KW-0229">DNA integration</keyword>
<dbReference type="Gene3D" id="1.10.150.130">
    <property type="match status" value="1"/>
</dbReference>
<keyword evidence="5 11" id="KW-0132">Cell division</keyword>
<feature type="domain" description="Core-binding (CB)" evidence="13">
    <location>
        <begin position="1"/>
        <end position="86"/>
    </location>
</feature>
<proteinExistence type="inferred from homology"/>
<dbReference type="InterPro" id="IPR002104">
    <property type="entry name" value="Integrase_catalytic"/>
</dbReference>
<evidence type="ECO:0000256" key="1">
    <source>
        <dbReference type="ARBA" id="ARBA00004496"/>
    </source>
</evidence>
<dbReference type="PROSITE" id="PS51898">
    <property type="entry name" value="TYR_RECOMBINASE"/>
    <property type="match status" value="1"/>
</dbReference>
<comment type="function">
    <text evidence="11">Site-specific tyrosine recombinase, which acts by catalyzing the cutting and rejoining of the recombining DNA molecules. The XerC-XerD complex is essential to convert dimers of the bacterial chromosome into monomers to permit their segregation at cell division. It also contributes to the segregational stability of plasmids.</text>
</comment>
<keyword evidence="15" id="KW-1185">Reference proteome</keyword>
<dbReference type="InterPro" id="IPR011932">
    <property type="entry name" value="Recomb_XerD"/>
</dbReference>
<evidence type="ECO:0000256" key="4">
    <source>
        <dbReference type="ARBA" id="ARBA00022490"/>
    </source>
</evidence>
<evidence type="ECO:0000256" key="2">
    <source>
        <dbReference type="ARBA" id="ARBA00010450"/>
    </source>
</evidence>
<keyword evidence="6 11" id="KW-0159">Chromosome partition</keyword>
<sequence length="310" mass="33780">MSGARHASLFLDMLAAERGASKNTLEAYRRDLDDYLAYLAEAGSQPDNASAATIRGFMASLEERGLKASSAARRLSAVRQFHKFLYVEGYAPQDPTAAVSAPKRGRALPKVLSVDQVDRLLQIAHEAATREGAPPVERLRAARMVCLLELLYATGLRVSELVALPRTAAKTRERFLVVRGKGAKERLVPLTEAAREASRAYLTLLEAKGGVSGTWLFPADSESGHLTRQAFARDLKAVAGAAGLRADKISPHVLRHAFASHLLQNGADLRIVQELLGHSDISTTQIYTHVLDERLKSMVRDLHPLATKDS</sequence>
<keyword evidence="10 11" id="KW-0131">Cell cycle</keyword>
<evidence type="ECO:0000256" key="5">
    <source>
        <dbReference type="ARBA" id="ARBA00022618"/>
    </source>
</evidence>
<dbReference type="PANTHER" id="PTHR30349:SF90">
    <property type="entry name" value="TYROSINE RECOMBINASE XERD"/>
    <property type="match status" value="1"/>
</dbReference>
<dbReference type="InterPro" id="IPR013762">
    <property type="entry name" value="Integrase-like_cat_sf"/>
</dbReference>
<feature type="active site" evidence="11">
    <location>
        <position position="181"/>
    </location>
</feature>
<dbReference type="InterPro" id="IPR044068">
    <property type="entry name" value="CB"/>
</dbReference>
<feature type="active site" description="O-(3'-phospho-DNA)-tyrosine intermediate" evidence="11">
    <location>
        <position position="287"/>
    </location>
</feature>
<comment type="similarity">
    <text evidence="2 11">Belongs to the 'phage' integrase family. XerD subfamily.</text>
</comment>
<evidence type="ECO:0000313" key="15">
    <source>
        <dbReference type="Proteomes" id="UP000704176"/>
    </source>
</evidence>
<dbReference type="InterPro" id="IPR011010">
    <property type="entry name" value="DNA_brk_join_enz"/>
</dbReference>
<name>A0ABS7VQ76_9HYPH</name>
<feature type="domain" description="Tyr recombinase" evidence="12">
    <location>
        <begin position="107"/>
        <end position="300"/>
    </location>
</feature>
<dbReference type="NCBIfam" id="TIGR02225">
    <property type="entry name" value="recomb_XerD"/>
    <property type="match status" value="1"/>
</dbReference>
<evidence type="ECO:0000256" key="8">
    <source>
        <dbReference type="ARBA" id="ARBA00023125"/>
    </source>
</evidence>